<keyword evidence="1" id="KW-1133">Transmembrane helix</keyword>
<protein>
    <recommendedName>
        <fullName evidence="4">DUF2029 domain-containing protein</fullName>
    </recommendedName>
</protein>
<proteinExistence type="predicted"/>
<keyword evidence="3" id="KW-1185">Reference proteome</keyword>
<accession>A0ABW9QNH3</accession>
<feature type="transmembrane region" description="Helical" evidence="1">
    <location>
        <begin position="139"/>
        <end position="157"/>
    </location>
</feature>
<evidence type="ECO:0000313" key="3">
    <source>
        <dbReference type="Proteomes" id="UP000437736"/>
    </source>
</evidence>
<feature type="transmembrane region" description="Helical" evidence="1">
    <location>
        <begin position="222"/>
        <end position="241"/>
    </location>
</feature>
<evidence type="ECO:0000313" key="2">
    <source>
        <dbReference type="EMBL" id="MST31188.1"/>
    </source>
</evidence>
<dbReference type="Proteomes" id="UP000437736">
    <property type="component" value="Unassembled WGS sequence"/>
</dbReference>
<comment type="caution">
    <text evidence="2">The sequence shown here is derived from an EMBL/GenBank/DDBJ whole genome shotgun (WGS) entry which is preliminary data.</text>
</comment>
<name>A0ABW9QNH3_9ACTN</name>
<dbReference type="EMBL" id="WJHE01000015">
    <property type="protein sequence ID" value="MST31188.1"/>
    <property type="molecule type" value="Genomic_DNA"/>
</dbReference>
<feature type="transmembrane region" description="Helical" evidence="1">
    <location>
        <begin position="108"/>
        <end position="127"/>
    </location>
</feature>
<feature type="transmembrane region" description="Helical" evidence="1">
    <location>
        <begin position="188"/>
        <end position="210"/>
    </location>
</feature>
<feature type="transmembrane region" description="Helical" evidence="1">
    <location>
        <begin position="316"/>
        <end position="332"/>
    </location>
</feature>
<reference evidence="2 3" key="1">
    <citation type="submission" date="2019-11" db="EMBL/GenBank/DDBJ databases">
        <title>Acidiferrimicrobium australis gen. nov., sp. nov., an acidophilic and obligately heterotrophic, member of the Actinobacteria that catalyses dissimilatory oxido- reduction of iron isolated from metal-rich acidic water in Chile.</title>
        <authorList>
            <person name="Gonzalez D."/>
            <person name="Huber K."/>
            <person name="Hedrich S."/>
            <person name="Rojas-Villalobos C."/>
            <person name="Quatrini R."/>
            <person name="Dinamarca M.A."/>
            <person name="Schwarz A."/>
            <person name="Canales C."/>
            <person name="Nancucheo I."/>
        </authorList>
    </citation>
    <scope>NUCLEOTIDE SEQUENCE [LARGE SCALE GENOMIC DNA]</scope>
    <source>
        <strain evidence="2 3">USS-CCA1</strain>
    </source>
</reference>
<dbReference type="PROSITE" id="PS51257">
    <property type="entry name" value="PROKAR_LIPOPROTEIN"/>
    <property type="match status" value="1"/>
</dbReference>
<keyword evidence="1" id="KW-0472">Membrane</keyword>
<organism evidence="2 3">
    <name type="scientific">Acidiferrimicrobium australe</name>
    <dbReference type="NCBI Taxonomy" id="2664430"/>
    <lineage>
        <taxon>Bacteria</taxon>
        <taxon>Bacillati</taxon>
        <taxon>Actinomycetota</taxon>
        <taxon>Acidimicrobiia</taxon>
        <taxon>Acidimicrobiales</taxon>
        <taxon>Acidimicrobiaceae</taxon>
        <taxon>Acidiferrimicrobium</taxon>
    </lineage>
</organism>
<gene>
    <name evidence="2" type="ORF">GHK86_00385</name>
</gene>
<sequence>MPDRAERRRSWWWALGLGAGFAGIFSCWSLFWLPVVHGVQAWMVPGDIWITARVSEYIRYGAYPYLYQVDSGYYSLPLGALLLTPAVAVADALGLISGYPFTIAHPTMWLVLGPASALFGIPVLLGARRLAYAWGLRDRLVLVQVLALLAAVVPCTAAGHPEDLLAVAGTCFALAAVSEGRWEQAGWWMGFAVAGKQWAVLALPAVLLLCPAGRRRAMTTRVLLLPLALLTPCMVLDHTDALRAMLLPTDPHGVPWGHPGLSVLLAGGVASRWSRPAAVALSVALAARFARRRPARVGELVAVAFVLRALSEPLLLGYYLAPALLVGALALARRRGGLLGVDVACAALVAAWSLPEHVGALLWWSGAAVVAALVVAAQLAAGRSAPPHRRTSSWSEKALRIVGPGADQVAASTR</sequence>
<evidence type="ECO:0000256" key="1">
    <source>
        <dbReference type="SAM" id="Phobius"/>
    </source>
</evidence>
<keyword evidence="1" id="KW-0812">Transmembrane</keyword>
<feature type="transmembrane region" description="Helical" evidence="1">
    <location>
        <begin position="361"/>
        <end position="381"/>
    </location>
</feature>
<feature type="transmembrane region" description="Helical" evidence="1">
    <location>
        <begin position="339"/>
        <end position="355"/>
    </location>
</feature>
<feature type="transmembrane region" description="Helical" evidence="1">
    <location>
        <begin position="12"/>
        <end position="33"/>
    </location>
</feature>
<evidence type="ECO:0008006" key="4">
    <source>
        <dbReference type="Google" id="ProtNLM"/>
    </source>
</evidence>